<dbReference type="KEGG" id="dgi:Desgi_0660"/>
<gene>
    <name evidence="2" type="ORF">Desgi_0660</name>
</gene>
<dbReference type="eggNOG" id="ENOG50334I0">
    <property type="taxonomic scope" value="Bacteria"/>
</dbReference>
<evidence type="ECO:0000313" key="2">
    <source>
        <dbReference type="EMBL" id="AGL00215.1"/>
    </source>
</evidence>
<dbReference type="Pfam" id="PF18512">
    <property type="entry name" value="BssB_TutG"/>
    <property type="match status" value="1"/>
</dbReference>
<keyword evidence="3" id="KW-1185">Reference proteome</keyword>
<accession>R4KI65</accession>
<dbReference type="AlphaFoldDB" id="R4KI65"/>
<protein>
    <recommendedName>
        <fullName evidence="1">Benzylsuccinate synthase beta subunit domain-containing protein</fullName>
    </recommendedName>
</protein>
<evidence type="ECO:0000313" key="3">
    <source>
        <dbReference type="Proteomes" id="UP000013520"/>
    </source>
</evidence>
<proteinExistence type="predicted"/>
<dbReference type="RefSeq" id="WP_006524662.1">
    <property type="nucleotide sequence ID" value="NC_021184.1"/>
</dbReference>
<dbReference type="Proteomes" id="UP000013520">
    <property type="component" value="Chromosome"/>
</dbReference>
<dbReference type="InterPro" id="IPR040565">
    <property type="entry name" value="BssB_TutG"/>
</dbReference>
<sequence>MAETLKLTHRSADIRLEPGTSKPCLKCKWGIEDPTDPSKGQCIGSRTKMGSIWKRLIKDYYNMTCDKFEEGEVYFRDHV</sequence>
<dbReference type="Gene3D" id="4.10.490.20">
    <property type="match status" value="1"/>
</dbReference>
<evidence type="ECO:0000259" key="1">
    <source>
        <dbReference type="Pfam" id="PF18512"/>
    </source>
</evidence>
<dbReference type="HOGENOM" id="CLU_2679661_0_0_9"/>
<dbReference type="InterPro" id="IPR053760">
    <property type="entry name" value="BSS-like_sf"/>
</dbReference>
<reference evidence="2 3" key="1">
    <citation type="submission" date="2012-01" db="EMBL/GenBank/DDBJ databases">
        <title>Complete sequence of Desulfotomaculum gibsoniae DSM 7213.</title>
        <authorList>
            <consortium name="US DOE Joint Genome Institute"/>
            <person name="Lucas S."/>
            <person name="Han J."/>
            <person name="Lapidus A."/>
            <person name="Cheng J.-F."/>
            <person name="Goodwin L."/>
            <person name="Pitluck S."/>
            <person name="Peters L."/>
            <person name="Ovchinnikova G."/>
            <person name="Teshima H."/>
            <person name="Detter J.C."/>
            <person name="Han C."/>
            <person name="Tapia R."/>
            <person name="Land M."/>
            <person name="Hauser L."/>
            <person name="Kyrpides N."/>
            <person name="Ivanova N."/>
            <person name="Pagani I."/>
            <person name="Parshina S."/>
            <person name="Plugge C."/>
            <person name="Muyzer G."/>
            <person name="Kuever J."/>
            <person name="Ivanova A."/>
            <person name="Nazina T."/>
            <person name="Klenk H.-P."/>
            <person name="Brambilla E."/>
            <person name="Spring S."/>
            <person name="Stams A.F."/>
            <person name="Woyke T."/>
        </authorList>
    </citation>
    <scope>NUCLEOTIDE SEQUENCE [LARGE SCALE GENOMIC DNA]</scope>
    <source>
        <strain evidence="2 3">DSM 7213</strain>
    </source>
</reference>
<organism evidence="2 3">
    <name type="scientific">Desulfoscipio gibsoniae DSM 7213</name>
    <dbReference type="NCBI Taxonomy" id="767817"/>
    <lineage>
        <taxon>Bacteria</taxon>
        <taxon>Bacillati</taxon>
        <taxon>Bacillota</taxon>
        <taxon>Clostridia</taxon>
        <taxon>Eubacteriales</taxon>
        <taxon>Desulfallaceae</taxon>
        <taxon>Desulfoscipio</taxon>
    </lineage>
</organism>
<name>R4KI65_9FIRM</name>
<feature type="domain" description="Benzylsuccinate synthase beta subunit" evidence="1">
    <location>
        <begin position="14"/>
        <end position="79"/>
    </location>
</feature>
<dbReference type="OrthoDB" id="5422057at2"/>
<dbReference type="STRING" id="767817.Desgi_0660"/>
<dbReference type="EMBL" id="CP003273">
    <property type="protein sequence ID" value="AGL00215.1"/>
    <property type="molecule type" value="Genomic_DNA"/>
</dbReference>